<sequence length="449" mass="50908">MNRDGHILEPVFDFSAGESSVLLHHGHAEVCIDGKTYAGHGEVRLDLLPRANIYLYGQFNSVPPTDALMAMTGRKTISLFSINGRRVEGFLLNIGGDATAQEMTVKWCPKSEPIIGVGNDSTQMTRVVFHLSNFVDLLGIRRSTEQDGTTIHAIEHVDLTCDGWKVELKSLLETRDNIERLKAEGGNRLTHIGCLEKTDCSSFSGKDADECLKALRFFLSFAKGAWCEPICAVGFDASDNRVWETWSSPREPWHTPLSWFDPHNSSQLAALFPGFMKRWAHDDWREALHEVIYWYLNANHSSRGIDAGIILTQAAIERLSYEFAVKDRRLLTVKGFKDLWASDKFRLLFSSLGIPLEIPAETSELQRLASNSQMNLLDAPHALTEIRNSLVHPEHKHRGQFRNVYYEAWNLGLWYLEMSILAICGYSGTYGNRLKQRWVGQIEEVPWKK</sequence>
<name>A0A6N9TRD0_DISTH</name>
<accession>A0A6N9TRD0</accession>
<evidence type="ECO:0000259" key="1">
    <source>
        <dbReference type="Pfam" id="PF26308"/>
    </source>
</evidence>
<dbReference type="Pfam" id="PF26308">
    <property type="entry name" value="YopA_M"/>
    <property type="match status" value="1"/>
</dbReference>
<evidence type="ECO:0000313" key="3">
    <source>
        <dbReference type="Proteomes" id="UP000469346"/>
    </source>
</evidence>
<organism evidence="2 3">
    <name type="scientific">Dissulfurirhabdus thermomarina</name>
    <dbReference type="NCBI Taxonomy" id="1765737"/>
    <lineage>
        <taxon>Bacteria</taxon>
        <taxon>Deltaproteobacteria</taxon>
        <taxon>Dissulfurirhabdaceae</taxon>
        <taxon>Dissulfurirhabdus</taxon>
    </lineage>
</organism>
<dbReference type="InterPro" id="IPR058684">
    <property type="entry name" value="YopA_M"/>
</dbReference>
<gene>
    <name evidence="2" type="ORF">G3N55_03870</name>
</gene>
<dbReference type="Proteomes" id="UP000469346">
    <property type="component" value="Unassembled WGS sequence"/>
</dbReference>
<protein>
    <recommendedName>
        <fullName evidence="1">YopA central domain-containing protein</fullName>
    </recommendedName>
</protein>
<dbReference type="EMBL" id="JAAGRR010000028">
    <property type="protein sequence ID" value="NDY41987.1"/>
    <property type="molecule type" value="Genomic_DNA"/>
</dbReference>
<feature type="domain" description="YopA central" evidence="1">
    <location>
        <begin position="119"/>
        <end position="250"/>
    </location>
</feature>
<reference evidence="2 3" key="1">
    <citation type="submission" date="2020-02" db="EMBL/GenBank/DDBJ databases">
        <title>Comparative genomics of sulfur disproportionating microorganisms.</title>
        <authorList>
            <person name="Ward L.M."/>
            <person name="Bertran E."/>
            <person name="Johnston D.T."/>
        </authorList>
    </citation>
    <scope>NUCLEOTIDE SEQUENCE [LARGE SCALE GENOMIC DNA]</scope>
    <source>
        <strain evidence="2 3">DSM 100025</strain>
    </source>
</reference>
<dbReference type="AlphaFoldDB" id="A0A6N9TRD0"/>
<keyword evidence="3" id="KW-1185">Reference proteome</keyword>
<proteinExistence type="predicted"/>
<comment type="caution">
    <text evidence="2">The sequence shown here is derived from an EMBL/GenBank/DDBJ whole genome shotgun (WGS) entry which is preliminary data.</text>
</comment>
<dbReference type="RefSeq" id="WP_163298135.1">
    <property type="nucleotide sequence ID" value="NZ_JAAGRR010000028.1"/>
</dbReference>
<evidence type="ECO:0000313" key="2">
    <source>
        <dbReference type="EMBL" id="NDY41987.1"/>
    </source>
</evidence>